<dbReference type="GO" id="GO:0016746">
    <property type="term" value="F:acyltransferase activity"/>
    <property type="evidence" value="ECO:0007669"/>
    <property type="project" value="InterPro"/>
</dbReference>
<keyword evidence="5" id="KW-1185">Reference proteome</keyword>
<evidence type="ECO:0000313" key="5">
    <source>
        <dbReference type="Proteomes" id="UP000530928"/>
    </source>
</evidence>
<comment type="caution">
    <text evidence="4">The sequence shown here is derived from an EMBL/GenBank/DDBJ whole genome shotgun (WGS) entry which is preliminary data.</text>
</comment>
<dbReference type="AlphaFoldDB" id="A0A7W0CV08"/>
<feature type="domain" description="Lsr2 DNA-binding" evidence="3">
    <location>
        <begin position="74"/>
        <end position="108"/>
    </location>
</feature>
<sequence>MAKQIQTIFIDDIDGGAADGTVPFALDGVNYEIDLSGANREKLEKILAPYITKARPVRSERRGKRVTLTRGGPDRAYTKRIREWAKREGLQVSERGRIASGIVEQYEASH</sequence>
<keyword evidence="1" id="KW-0238">DNA-binding</keyword>
<evidence type="ECO:0000256" key="1">
    <source>
        <dbReference type="ARBA" id="ARBA00023125"/>
    </source>
</evidence>
<dbReference type="RefSeq" id="WP_181616366.1">
    <property type="nucleotide sequence ID" value="NZ_BAABAM010000014.1"/>
</dbReference>
<evidence type="ECO:0000313" key="4">
    <source>
        <dbReference type="EMBL" id="MBA2897678.1"/>
    </source>
</evidence>
<dbReference type="InterPro" id="IPR036625">
    <property type="entry name" value="E3-bd_dom_sf"/>
</dbReference>
<name>A0A7W0CV08_9ACTN</name>
<dbReference type="Pfam" id="PF11774">
    <property type="entry name" value="Lsr2"/>
    <property type="match status" value="1"/>
</dbReference>
<dbReference type="InterPro" id="IPR042261">
    <property type="entry name" value="Lsr2-like_dimerization"/>
</dbReference>
<dbReference type="GO" id="GO:0003677">
    <property type="term" value="F:DNA binding"/>
    <property type="evidence" value="ECO:0007669"/>
    <property type="project" value="UniProtKB-KW"/>
</dbReference>
<dbReference type="Proteomes" id="UP000530928">
    <property type="component" value="Unassembled WGS sequence"/>
</dbReference>
<evidence type="ECO:0000259" key="2">
    <source>
        <dbReference type="Pfam" id="PF11774"/>
    </source>
</evidence>
<evidence type="ECO:0000259" key="3">
    <source>
        <dbReference type="Pfam" id="PF23359"/>
    </source>
</evidence>
<dbReference type="EMBL" id="JACDUR010000012">
    <property type="protein sequence ID" value="MBA2897678.1"/>
    <property type="molecule type" value="Genomic_DNA"/>
</dbReference>
<protein>
    <recommendedName>
        <fullName evidence="6">Lsr2 family protein</fullName>
    </recommendedName>
</protein>
<dbReference type="InterPro" id="IPR055370">
    <property type="entry name" value="Lsr2_DNA-bd"/>
</dbReference>
<dbReference type="Gene3D" id="4.10.320.10">
    <property type="entry name" value="E3-binding domain"/>
    <property type="match status" value="1"/>
</dbReference>
<feature type="domain" description="Lsr2 dimerization" evidence="2">
    <location>
        <begin position="1"/>
        <end position="57"/>
    </location>
</feature>
<dbReference type="Pfam" id="PF23359">
    <property type="entry name" value="Lsr2_DNA-bd"/>
    <property type="match status" value="1"/>
</dbReference>
<dbReference type="Gene3D" id="3.30.60.230">
    <property type="entry name" value="Lsr2, dimerization domain"/>
    <property type="match status" value="1"/>
</dbReference>
<accession>A0A7W0CV08</accession>
<gene>
    <name evidence="4" type="ORF">HNR30_009080</name>
</gene>
<organism evidence="4 5">
    <name type="scientific">Nonomuraea soli</name>
    <dbReference type="NCBI Taxonomy" id="1032476"/>
    <lineage>
        <taxon>Bacteria</taxon>
        <taxon>Bacillati</taxon>
        <taxon>Actinomycetota</taxon>
        <taxon>Actinomycetes</taxon>
        <taxon>Streptosporangiales</taxon>
        <taxon>Streptosporangiaceae</taxon>
        <taxon>Nonomuraea</taxon>
    </lineage>
</organism>
<reference evidence="4 5" key="1">
    <citation type="submission" date="2020-07" db="EMBL/GenBank/DDBJ databases">
        <title>Genomic Encyclopedia of Type Strains, Phase IV (KMG-IV): sequencing the most valuable type-strain genomes for metagenomic binning, comparative biology and taxonomic classification.</title>
        <authorList>
            <person name="Goeker M."/>
        </authorList>
    </citation>
    <scope>NUCLEOTIDE SEQUENCE [LARGE SCALE GENOMIC DNA]</scope>
    <source>
        <strain evidence="4 5">DSM 45533</strain>
    </source>
</reference>
<dbReference type="InterPro" id="IPR024412">
    <property type="entry name" value="Lsr2_dim_dom"/>
</dbReference>
<evidence type="ECO:0008006" key="6">
    <source>
        <dbReference type="Google" id="ProtNLM"/>
    </source>
</evidence>
<proteinExistence type="predicted"/>